<accession>A0A2N5X3U6</accession>
<dbReference type="GO" id="GO:0046306">
    <property type="term" value="P:alkanesulfonate catabolic process"/>
    <property type="evidence" value="ECO:0007669"/>
    <property type="project" value="TreeGrafter"/>
</dbReference>
<dbReference type="GO" id="GO:0008726">
    <property type="term" value="F:alkanesulfonate monooxygenase activity"/>
    <property type="evidence" value="ECO:0007669"/>
    <property type="project" value="TreeGrafter"/>
</dbReference>
<feature type="domain" description="Luciferase-like" evidence="5">
    <location>
        <begin position="11"/>
        <end position="234"/>
    </location>
</feature>
<evidence type="ECO:0000259" key="5">
    <source>
        <dbReference type="Pfam" id="PF00296"/>
    </source>
</evidence>
<keyword evidence="7" id="KW-1185">Reference proteome</keyword>
<proteinExistence type="predicted"/>
<dbReference type="InterPro" id="IPR019921">
    <property type="entry name" value="Lucif-like_OxRdtase_Rv2161c"/>
</dbReference>
<name>A0A2N5X3U6_9GAMM</name>
<dbReference type="InterPro" id="IPR011251">
    <property type="entry name" value="Luciferase-like_dom"/>
</dbReference>
<dbReference type="InterPro" id="IPR050172">
    <property type="entry name" value="SsuD_RutA_monooxygenase"/>
</dbReference>
<sequence>MRFGFHMFMVDPAEHQEIARAADKSGWDSIQVADAPFFPEEISVPYPYTPDGKRFWPLDTPVLDPWVAIANMATVTQRIRFLPSVLRLAIRQPLLEAKSLCSVAAISNDRVALGVGLAWMPEEFKWLGQEKKTRGARQDEAIQIIRLLLSGEMVEFHGKYYDFDRLIMAPVPKRKIPIYVGGTTQPALRRAAQYGDGWVSVIHNLDEVAAIIDQLNDYRREYGRENEAFDIMMHCPDAASVEDIRRLESMGVTDLQVTPWSERILAEMGVGAIMQQQPSLAVKLDAVYRYADEVISKFSSDPT</sequence>
<evidence type="ECO:0000256" key="2">
    <source>
        <dbReference type="ARBA" id="ARBA00022643"/>
    </source>
</evidence>
<reference evidence="6 7" key="1">
    <citation type="submission" date="2018-01" db="EMBL/GenBank/DDBJ databases">
        <title>The draft genome sequence of Halioglobus lutimaris HF004.</title>
        <authorList>
            <person name="Du Z.-J."/>
            <person name="Shi M.-J."/>
        </authorList>
    </citation>
    <scope>NUCLEOTIDE SEQUENCE [LARGE SCALE GENOMIC DNA]</scope>
    <source>
        <strain evidence="6 7">HF004</strain>
    </source>
</reference>
<dbReference type="Proteomes" id="UP000235005">
    <property type="component" value="Unassembled WGS sequence"/>
</dbReference>
<dbReference type="PANTHER" id="PTHR42847">
    <property type="entry name" value="ALKANESULFONATE MONOOXYGENASE"/>
    <property type="match status" value="1"/>
</dbReference>
<protein>
    <submittedName>
        <fullName evidence="6">LLM class F420-dependent oxidoreductase</fullName>
    </submittedName>
</protein>
<gene>
    <name evidence="6" type="ORF">C0039_08875</name>
</gene>
<organism evidence="6 7">
    <name type="scientific">Pseudohalioglobus lutimaris</name>
    <dbReference type="NCBI Taxonomy" id="1737061"/>
    <lineage>
        <taxon>Bacteria</taxon>
        <taxon>Pseudomonadati</taxon>
        <taxon>Pseudomonadota</taxon>
        <taxon>Gammaproteobacteria</taxon>
        <taxon>Cellvibrionales</taxon>
        <taxon>Halieaceae</taxon>
        <taxon>Pseudohalioglobus</taxon>
    </lineage>
</organism>
<evidence type="ECO:0000313" key="7">
    <source>
        <dbReference type="Proteomes" id="UP000235005"/>
    </source>
</evidence>
<evidence type="ECO:0000256" key="1">
    <source>
        <dbReference type="ARBA" id="ARBA00022630"/>
    </source>
</evidence>
<evidence type="ECO:0000256" key="3">
    <source>
        <dbReference type="ARBA" id="ARBA00023002"/>
    </source>
</evidence>
<dbReference type="AlphaFoldDB" id="A0A2N5X3U6"/>
<dbReference type="RefSeq" id="WP_101517874.1">
    <property type="nucleotide sequence ID" value="NZ_PKUS01000008.1"/>
</dbReference>
<dbReference type="Gene3D" id="3.20.20.30">
    <property type="entry name" value="Luciferase-like domain"/>
    <property type="match status" value="1"/>
</dbReference>
<dbReference type="InterPro" id="IPR036661">
    <property type="entry name" value="Luciferase-like_sf"/>
</dbReference>
<dbReference type="NCBIfam" id="TIGR03619">
    <property type="entry name" value="F420_Rv2161c"/>
    <property type="match status" value="1"/>
</dbReference>
<keyword evidence="3" id="KW-0560">Oxidoreductase</keyword>
<dbReference type="PANTHER" id="PTHR42847:SF4">
    <property type="entry name" value="ALKANESULFONATE MONOOXYGENASE-RELATED"/>
    <property type="match status" value="1"/>
</dbReference>
<dbReference type="EMBL" id="PKUS01000008">
    <property type="protein sequence ID" value="PLW69164.1"/>
    <property type="molecule type" value="Genomic_DNA"/>
</dbReference>
<dbReference type="SUPFAM" id="SSF51679">
    <property type="entry name" value="Bacterial luciferase-like"/>
    <property type="match status" value="1"/>
</dbReference>
<evidence type="ECO:0000313" key="6">
    <source>
        <dbReference type="EMBL" id="PLW69164.1"/>
    </source>
</evidence>
<dbReference type="Pfam" id="PF00296">
    <property type="entry name" value="Bac_luciferase"/>
    <property type="match status" value="1"/>
</dbReference>
<keyword evidence="2" id="KW-0288">FMN</keyword>
<keyword evidence="1" id="KW-0285">Flavoprotein</keyword>
<dbReference type="OrthoDB" id="7055978at2"/>
<keyword evidence="4" id="KW-0503">Monooxygenase</keyword>
<evidence type="ECO:0000256" key="4">
    <source>
        <dbReference type="ARBA" id="ARBA00023033"/>
    </source>
</evidence>
<comment type="caution">
    <text evidence="6">The sequence shown here is derived from an EMBL/GenBank/DDBJ whole genome shotgun (WGS) entry which is preliminary data.</text>
</comment>